<proteinExistence type="predicted"/>
<evidence type="ECO:0000313" key="1">
    <source>
        <dbReference type="EMBL" id="KAK4709789.1"/>
    </source>
</evidence>
<comment type="caution">
    <text evidence="1">The sequence shown here is derived from an EMBL/GenBank/DDBJ whole genome shotgun (WGS) entry which is preliminary data.</text>
</comment>
<evidence type="ECO:0008006" key="3">
    <source>
        <dbReference type="Google" id="ProtNLM"/>
    </source>
</evidence>
<dbReference type="PANTHER" id="PTHR33710:SF65">
    <property type="entry name" value="ENDONUCLEASE_EXONUCLEASE_PHOSPHATASE"/>
    <property type="match status" value="1"/>
</dbReference>
<reference evidence="1 2" key="1">
    <citation type="submission" date="2023-10" db="EMBL/GenBank/DDBJ databases">
        <title>Genome-Wide Identification Analysis in wild type Solanum Pinnatisectum Reveals Some Genes Defensing Phytophthora Infestans.</title>
        <authorList>
            <person name="Sun C."/>
        </authorList>
    </citation>
    <scope>NUCLEOTIDE SEQUENCE [LARGE SCALE GENOMIC DNA]</scope>
    <source>
        <strain evidence="1">LQN</strain>
        <tissue evidence="1">Leaf</tissue>
    </source>
</reference>
<name>A0AAV9KB06_9SOLN</name>
<evidence type="ECO:0000313" key="2">
    <source>
        <dbReference type="Proteomes" id="UP001311915"/>
    </source>
</evidence>
<protein>
    <recommendedName>
        <fullName evidence="3">Endonuclease/exonuclease/phosphatase domain-containing protein</fullName>
    </recommendedName>
</protein>
<gene>
    <name evidence="1" type="ORF">R3W88_004302</name>
</gene>
<organism evidence="1 2">
    <name type="scientific">Solanum pinnatisectum</name>
    <name type="common">tansyleaf nightshade</name>
    <dbReference type="NCBI Taxonomy" id="50273"/>
    <lineage>
        <taxon>Eukaryota</taxon>
        <taxon>Viridiplantae</taxon>
        <taxon>Streptophyta</taxon>
        <taxon>Embryophyta</taxon>
        <taxon>Tracheophyta</taxon>
        <taxon>Spermatophyta</taxon>
        <taxon>Magnoliopsida</taxon>
        <taxon>eudicotyledons</taxon>
        <taxon>Gunneridae</taxon>
        <taxon>Pentapetalae</taxon>
        <taxon>asterids</taxon>
        <taxon>lamiids</taxon>
        <taxon>Solanales</taxon>
        <taxon>Solanaceae</taxon>
        <taxon>Solanoideae</taxon>
        <taxon>Solaneae</taxon>
        <taxon>Solanum</taxon>
    </lineage>
</organism>
<dbReference type="EMBL" id="JAWPEI010000011">
    <property type="protein sequence ID" value="KAK4709789.1"/>
    <property type="molecule type" value="Genomic_DNA"/>
</dbReference>
<keyword evidence="2" id="KW-1185">Reference proteome</keyword>
<dbReference type="PANTHER" id="PTHR33710">
    <property type="entry name" value="BNAC02G09200D PROTEIN"/>
    <property type="match status" value="1"/>
</dbReference>
<dbReference type="SUPFAM" id="SSF56219">
    <property type="entry name" value="DNase I-like"/>
    <property type="match status" value="1"/>
</dbReference>
<dbReference type="Proteomes" id="UP001311915">
    <property type="component" value="Unassembled WGS sequence"/>
</dbReference>
<dbReference type="InterPro" id="IPR036691">
    <property type="entry name" value="Endo/exonu/phosph_ase_sf"/>
</dbReference>
<accession>A0AAV9KB06</accession>
<dbReference type="Gene3D" id="3.60.10.10">
    <property type="entry name" value="Endonuclease/exonuclease/phosphatase"/>
    <property type="match status" value="1"/>
</dbReference>
<dbReference type="AlphaFoldDB" id="A0AAV9KB06"/>
<sequence>MGDVNSILHIEDRIVGSQVQEIELRDFKQCLLDTGLTELKTVGRNYTWTNGHTYSCIDKAFVNALWMQTWTHLECSILDPRFSYHSPLCVKIEAGEDTGPKPFKFFNYLADHPEFMQTAETSWKSQRQVSSMSEVWRKIKRLKQPMSGLSNHYFQGIQSRVIMIRTQLKALKEQMRCVQGDNQMEQYQAEKSLKAQLEKWRNLKESATK</sequence>